<feature type="transmembrane region" description="Helical" evidence="1">
    <location>
        <begin position="256"/>
        <end position="278"/>
    </location>
</feature>
<reference evidence="2 3" key="1">
    <citation type="submission" date="2020-02" db="EMBL/GenBank/DDBJ databases">
        <authorList>
            <person name="Zheng R.K."/>
            <person name="Sun C.M."/>
        </authorList>
    </citation>
    <scope>NUCLEOTIDE SEQUENCE [LARGE SCALE GENOMIC DNA]</scope>
    <source>
        <strain evidence="3">rifampicinis</strain>
    </source>
</reference>
<feature type="transmembrane region" description="Helical" evidence="1">
    <location>
        <begin position="233"/>
        <end position="250"/>
    </location>
</feature>
<feature type="transmembrane region" description="Helical" evidence="1">
    <location>
        <begin position="23"/>
        <end position="43"/>
    </location>
</feature>
<evidence type="ECO:0000256" key="1">
    <source>
        <dbReference type="SAM" id="Phobius"/>
    </source>
</evidence>
<dbReference type="AlphaFoldDB" id="A0A7S8E5A8"/>
<feature type="transmembrane region" description="Helical" evidence="1">
    <location>
        <begin position="100"/>
        <end position="121"/>
    </location>
</feature>
<sequence>MQDIMTPKSPLGRPLDPSYPTNLAILIITPLLGLAAGIYQLALSGSLGDAVLAGLVGGASAFISWGLAREIDPDYDLSAFVAVAFSVIGYLLLRPTTLAVFSIGVLILGLRIVNRIVGYAPKLPESLIVFVATAIGAYVEGWPVALLGAIVFLFDAMLQPQERRHYLFAGLSVIVAVVVAIINQPLEPAPLTQYAGPLVVAGLIFLVTIALTRQITSKTDLTNEAVSVARVRAAMLLALICGFLMVWWHGDRGFVATLPIWASLLAVPVYRVINWIIVKMR</sequence>
<feature type="transmembrane region" description="Helical" evidence="1">
    <location>
        <begin position="50"/>
        <end position="68"/>
    </location>
</feature>
<feature type="transmembrane region" description="Helical" evidence="1">
    <location>
        <begin position="127"/>
        <end position="154"/>
    </location>
</feature>
<dbReference type="KEGG" id="pmet:G4Y79_13025"/>
<evidence type="ECO:0000313" key="3">
    <source>
        <dbReference type="Proteomes" id="UP000594468"/>
    </source>
</evidence>
<protein>
    <submittedName>
        <fullName evidence="2">Uncharacterized protein</fullName>
    </submittedName>
</protein>
<evidence type="ECO:0000313" key="2">
    <source>
        <dbReference type="EMBL" id="QPC80634.1"/>
    </source>
</evidence>
<feature type="transmembrane region" description="Helical" evidence="1">
    <location>
        <begin position="194"/>
        <end position="212"/>
    </location>
</feature>
<dbReference type="Proteomes" id="UP000594468">
    <property type="component" value="Chromosome"/>
</dbReference>
<feature type="transmembrane region" description="Helical" evidence="1">
    <location>
        <begin position="166"/>
        <end position="182"/>
    </location>
</feature>
<gene>
    <name evidence="2" type="ORF">G4Y79_13025</name>
</gene>
<keyword evidence="3" id="KW-1185">Reference proteome</keyword>
<accession>A0A7S8E5A8</accession>
<keyword evidence="1" id="KW-0472">Membrane</keyword>
<keyword evidence="1" id="KW-1133">Transmembrane helix</keyword>
<name>A0A7S8E5A8_9CHLR</name>
<keyword evidence="1" id="KW-0812">Transmembrane</keyword>
<dbReference type="EMBL" id="CP062983">
    <property type="protein sequence ID" value="QPC80634.1"/>
    <property type="molecule type" value="Genomic_DNA"/>
</dbReference>
<proteinExistence type="predicted"/>
<dbReference type="RefSeq" id="WP_195168709.1">
    <property type="nucleotide sequence ID" value="NZ_CP062983.1"/>
</dbReference>
<organism evidence="2 3">
    <name type="scientific">Phototrophicus methaneseepsis</name>
    <dbReference type="NCBI Taxonomy" id="2710758"/>
    <lineage>
        <taxon>Bacteria</taxon>
        <taxon>Bacillati</taxon>
        <taxon>Chloroflexota</taxon>
        <taxon>Candidatus Thermofontia</taxon>
        <taxon>Phototrophicales</taxon>
        <taxon>Phototrophicaceae</taxon>
        <taxon>Phototrophicus</taxon>
    </lineage>
</organism>